<reference evidence="1 2" key="1">
    <citation type="submission" date="2019-09" db="EMBL/GenBank/DDBJ databases">
        <title>Hydrogenophaga aromatica sp. nov., isolated from a para-xylene-degrading enrichment culture.</title>
        <authorList>
            <person name="Tancsics A."/>
            <person name="Banerjee S."/>
        </authorList>
    </citation>
    <scope>NUCLEOTIDE SEQUENCE [LARGE SCALE GENOMIC DNA]</scope>
    <source>
        <strain evidence="1 2">D2P1</strain>
    </source>
</reference>
<keyword evidence="2" id="KW-1185">Reference proteome</keyword>
<dbReference type="EMBL" id="VYGV01000025">
    <property type="protein sequence ID" value="NWF48015.1"/>
    <property type="molecule type" value="Genomic_DNA"/>
</dbReference>
<dbReference type="Proteomes" id="UP000545507">
    <property type="component" value="Unassembled WGS sequence"/>
</dbReference>
<sequence length="427" mass="47585">MNKLPISNLPKLYHQALPEITLSLPLFFIHPPKSGGSTVRTFFDLNLGSNQFSDFLWNRPRWNNCKQKFSISKFGGGHFSFGYHRALKMAVNYTTILRDPLARQISHFHYARSGKNGEVSQGVPISLMEAGAMRGDISIDEWVSESYDDLNLFTKMVSGHPNPDTTSLQVAKNNLRAHFLAVGTCEDMSSYLLRLCATGGLQMPFFVEANRAHPKSPVSPVSDAAKRKFLETNRLDVELYTEASTLIAQDEQSYGPAFADALEQVKQIQRQINSMPNPHVHDSFAFGFNDEHLSKVRTFIKDCNLDAIQHFLTQAREAKYHGRADLYEGHVDGILDGVVRGWALNFTHPAEAVHLKVVCGDRVVATGRTGEPRADVQAAGYDTPTSGFSISLPKNMVSPEEDLHVLIEGTSNRFPSSGPWRLGWHLA</sequence>
<dbReference type="GO" id="GO:0016740">
    <property type="term" value="F:transferase activity"/>
    <property type="evidence" value="ECO:0007669"/>
    <property type="project" value="UniProtKB-KW"/>
</dbReference>
<name>A0A7Y8KYR7_9BURK</name>
<protein>
    <submittedName>
        <fullName evidence="1">Chondroitin 4-O-sulfotransferase</fullName>
    </submittedName>
</protein>
<comment type="caution">
    <text evidence="1">The sequence shown here is derived from an EMBL/GenBank/DDBJ whole genome shotgun (WGS) entry which is preliminary data.</text>
</comment>
<dbReference type="InterPro" id="IPR053259">
    <property type="entry name" value="Golvesin-related_Golgi"/>
</dbReference>
<organism evidence="1 2">
    <name type="scientific">Hydrogenophaga aromaticivorans</name>
    <dbReference type="NCBI Taxonomy" id="2610898"/>
    <lineage>
        <taxon>Bacteria</taxon>
        <taxon>Pseudomonadati</taxon>
        <taxon>Pseudomonadota</taxon>
        <taxon>Betaproteobacteria</taxon>
        <taxon>Burkholderiales</taxon>
        <taxon>Comamonadaceae</taxon>
        <taxon>Hydrogenophaga</taxon>
    </lineage>
</organism>
<dbReference type="Gene3D" id="3.40.50.300">
    <property type="entry name" value="P-loop containing nucleotide triphosphate hydrolases"/>
    <property type="match status" value="1"/>
</dbReference>
<dbReference type="AlphaFoldDB" id="A0A7Y8KYR7"/>
<proteinExistence type="predicted"/>
<dbReference type="SUPFAM" id="SSF52540">
    <property type="entry name" value="P-loop containing nucleoside triphosphate hydrolases"/>
    <property type="match status" value="1"/>
</dbReference>
<dbReference type="RefSeq" id="WP_177138225.1">
    <property type="nucleotide sequence ID" value="NZ_VYGV01000025.1"/>
</dbReference>
<dbReference type="InterPro" id="IPR027417">
    <property type="entry name" value="P-loop_NTPase"/>
</dbReference>
<gene>
    <name evidence="1" type="ORF">F3K02_22565</name>
</gene>
<evidence type="ECO:0000313" key="2">
    <source>
        <dbReference type="Proteomes" id="UP000545507"/>
    </source>
</evidence>
<dbReference type="PANTHER" id="PTHR32301:SF6">
    <property type="entry name" value="GOLVESIN-RELATED"/>
    <property type="match status" value="1"/>
</dbReference>
<dbReference type="PANTHER" id="PTHR32301">
    <property type="entry name" value="COUNTIN RECEPTOR CNR3-RELATED"/>
    <property type="match status" value="1"/>
</dbReference>
<keyword evidence="1" id="KW-0808">Transferase</keyword>
<accession>A0A7Y8KYR7</accession>
<evidence type="ECO:0000313" key="1">
    <source>
        <dbReference type="EMBL" id="NWF48015.1"/>
    </source>
</evidence>